<feature type="transmembrane region" description="Helical" evidence="7">
    <location>
        <begin position="75"/>
        <end position="94"/>
    </location>
</feature>
<keyword evidence="5 7" id="KW-0472">Membrane</keyword>
<accession>A0ABD2VK85</accession>
<feature type="transmembrane region" description="Helical" evidence="7">
    <location>
        <begin position="214"/>
        <end position="233"/>
    </location>
</feature>
<dbReference type="Gene3D" id="1.20.1250.20">
    <property type="entry name" value="MFS general substrate transporter like domains"/>
    <property type="match status" value="1"/>
</dbReference>
<keyword evidence="4 7" id="KW-1133">Transmembrane helix</keyword>
<dbReference type="PANTHER" id="PTHR11654">
    <property type="entry name" value="OLIGOPEPTIDE TRANSPORTER-RELATED"/>
    <property type="match status" value="1"/>
</dbReference>
<dbReference type="Proteomes" id="UP001627284">
    <property type="component" value="Unassembled WGS sequence"/>
</dbReference>
<organism evidence="8 9">
    <name type="scientific">Solanum stoloniferum</name>
    <dbReference type="NCBI Taxonomy" id="62892"/>
    <lineage>
        <taxon>Eukaryota</taxon>
        <taxon>Viridiplantae</taxon>
        <taxon>Streptophyta</taxon>
        <taxon>Embryophyta</taxon>
        <taxon>Tracheophyta</taxon>
        <taxon>Spermatophyta</taxon>
        <taxon>Magnoliopsida</taxon>
        <taxon>eudicotyledons</taxon>
        <taxon>Gunneridae</taxon>
        <taxon>Pentapetalae</taxon>
        <taxon>asterids</taxon>
        <taxon>lamiids</taxon>
        <taxon>Solanales</taxon>
        <taxon>Solanaceae</taxon>
        <taxon>Solanoideae</taxon>
        <taxon>Solaneae</taxon>
        <taxon>Solanum</taxon>
    </lineage>
</organism>
<evidence type="ECO:0000256" key="1">
    <source>
        <dbReference type="ARBA" id="ARBA00004141"/>
    </source>
</evidence>
<dbReference type="InterPro" id="IPR000109">
    <property type="entry name" value="POT_fam"/>
</dbReference>
<feature type="non-terminal residue" evidence="8">
    <location>
        <position position="393"/>
    </location>
</feature>
<feature type="transmembrane region" description="Helical" evidence="7">
    <location>
        <begin position="33"/>
        <end position="55"/>
    </location>
</feature>
<evidence type="ECO:0000256" key="5">
    <source>
        <dbReference type="ARBA" id="ARBA00023136"/>
    </source>
</evidence>
<keyword evidence="9" id="KW-1185">Reference proteome</keyword>
<dbReference type="GO" id="GO:0016020">
    <property type="term" value="C:membrane"/>
    <property type="evidence" value="ECO:0007669"/>
    <property type="project" value="UniProtKB-SubCell"/>
</dbReference>
<evidence type="ECO:0008006" key="10">
    <source>
        <dbReference type="Google" id="ProtNLM"/>
    </source>
</evidence>
<feature type="transmembrane region" description="Helical" evidence="7">
    <location>
        <begin position="339"/>
        <end position="361"/>
    </location>
</feature>
<proteinExistence type="inferred from homology"/>
<evidence type="ECO:0000256" key="7">
    <source>
        <dbReference type="SAM" id="Phobius"/>
    </source>
</evidence>
<dbReference type="AlphaFoldDB" id="A0ABD2VK85"/>
<gene>
    <name evidence="8" type="ORF">AABB24_001344</name>
</gene>
<feature type="transmembrane region" description="Helical" evidence="7">
    <location>
        <begin position="186"/>
        <end position="208"/>
    </location>
</feature>
<reference evidence="8 9" key="1">
    <citation type="submission" date="2024-05" db="EMBL/GenBank/DDBJ databases">
        <title>De novo assembly of an allotetraploid wild potato.</title>
        <authorList>
            <person name="Hosaka A.J."/>
        </authorList>
    </citation>
    <scope>NUCLEOTIDE SEQUENCE [LARGE SCALE GENOMIC DNA]</scope>
    <source>
        <tissue evidence="8">Young leaves</tissue>
    </source>
</reference>
<evidence type="ECO:0000256" key="4">
    <source>
        <dbReference type="ARBA" id="ARBA00022989"/>
    </source>
</evidence>
<comment type="subcellular location">
    <subcellularLocation>
        <location evidence="1">Membrane</location>
        <topology evidence="1">Multi-pass membrane protein</topology>
    </subcellularLocation>
</comment>
<evidence type="ECO:0000313" key="9">
    <source>
        <dbReference type="Proteomes" id="UP001627284"/>
    </source>
</evidence>
<evidence type="ECO:0000256" key="3">
    <source>
        <dbReference type="ARBA" id="ARBA00022692"/>
    </source>
</evidence>
<evidence type="ECO:0000256" key="2">
    <source>
        <dbReference type="ARBA" id="ARBA00005982"/>
    </source>
</evidence>
<comment type="caution">
    <text evidence="8">The sequence shown here is derived from an EMBL/GenBank/DDBJ whole genome shotgun (WGS) entry which is preliminary data.</text>
</comment>
<feature type="non-terminal residue" evidence="8">
    <location>
        <position position="1"/>
    </location>
</feature>
<dbReference type="Pfam" id="PF00854">
    <property type="entry name" value="PTR2"/>
    <property type="match status" value="1"/>
</dbReference>
<comment type="similarity">
    <text evidence="2">Belongs to the major facilitator superfamily. Proton-dependent oligopeptide transporter (POT/PTR) (TC 2.A.17) family.</text>
</comment>
<evidence type="ECO:0000256" key="6">
    <source>
        <dbReference type="ARBA" id="ARBA00044504"/>
    </source>
</evidence>
<name>A0ABD2VK85_9SOLN</name>
<feature type="transmembrane region" description="Helical" evidence="7">
    <location>
        <begin position="101"/>
        <end position="123"/>
    </location>
</feature>
<dbReference type="EMBL" id="JBJKTR010000001">
    <property type="protein sequence ID" value="KAL3381174.1"/>
    <property type="molecule type" value="Genomic_DNA"/>
</dbReference>
<comment type="similarity">
    <text evidence="6">Belongs to the major facilitator superfamily. Phosphate:H(+) symporter (TC 2.A.1.9) family.</text>
</comment>
<feature type="transmembrane region" description="Helical" evidence="7">
    <location>
        <begin position="143"/>
        <end position="165"/>
    </location>
</feature>
<sequence>KKRLLDCCTKDGSTDRHGKPAIKAKTGGWKTGYLLLVSEGLAAVAFTGVEVNMVLFSKTVLRQSNAEAATMFSKWMGTLYIFSLLGAFLSDSYLGRYLTSVVFLAVMNVGLVVLSLLTQAFMLEPEGCGKLGELCKPQSQVEVTMFYLSIYLLALGSGSIEPALATLGADQFDEEDPEESRSKTKFFSYFYVALNLGSLVAETLLVYMENMGRWVLAFWISTACGFVALLSIISGAPRYRHIRPSCNPISRFSQVIVASIRKTKLIVPSNGEGLYEARGRNEKDSTRRISHTDDFKFLDRAAVITPSDMLILPDKSEIPNRWRLCTVTQVEEVKCVLRLLPIWFCTILASIVFVQVLSLFVEQGSAMNTSTMISGFHIPPASMTAFDIISTST</sequence>
<keyword evidence="3 7" id="KW-0812">Transmembrane</keyword>
<dbReference type="SUPFAM" id="SSF103473">
    <property type="entry name" value="MFS general substrate transporter"/>
    <property type="match status" value="1"/>
</dbReference>
<evidence type="ECO:0000313" key="8">
    <source>
        <dbReference type="EMBL" id="KAL3381174.1"/>
    </source>
</evidence>
<dbReference type="InterPro" id="IPR036259">
    <property type="entry name" value="MFS_trans_sf"/>
</dbReference>
<protein>
    <recommendedName>
        <fullName evidence="10">Nitrate transporter 1.5</fullName>
    </recommendedName>
</protein>